<accession>A0A516PUN1</accession>
<keyword evidence="1" id="KW-1133">Transmembrane helix</keyword>
<feature type="transmembrane region" description="Helical" evidence="1">
    <location>
        <begin position="28"/>
        <end position="51"/>
    </location>
</feature>
<dbReference type="EMBL" id="CP041692">
    <property type="protein sequence ID" value="QDP94853.1"/>
    <property type="molecule type" value="Genomic_DNA"/>
</dbReference>
<dbReference type="KEGG" id="mik:FOE78_02010"/>
<keyword evidence="1" id="KW-0812">Transmembrane</keyword>
<dbReference type="Proteomes" id="UP000319263">
    <property type="component" value="Chromosome"/>
</dbReference>
<evidence type="ECO:0000256" key="1">
    <source>
        <dbReference type="SAM" id="Phobius"/>
    </source>
</evidence>
<name>A0A516PUN1_9ACTN</name>
<organism evidence="2 3">
    <name type="scientific">Microlunatus elymi</name>
    <dbReference type="NCBI Taxonomy" id="2596828"/>
    <lineage>
        <taxon>Bacteria</taxon>
        <taxon>Bacillati</taxon>
        <taxon>Actinomycetota</taxon>
        <taxon>Actinomycetes</taxon>
        <taxon>Propionibacteriales</taxon>
        <taxon>Propionibacteriaceae</taxon>
        <taxon>Microlunatus</taxon>
    </lineage>
</organism>
<dbReference type="AlphaFoldDB" id="A0A516PUN1"/>
<gene>
    <name evidence="2" type="ORF">FOE78_02010</name>
</gene>
<proteinExistence type="predicted"/>
<protein>
    <recommendedName>
        <fullName evidence="4">DUF4190 domain-containing protein</fullName>
    </recommendedName>
</protein>
<reference evidence="2 3" key="1">
    <citation type="submission" date="2019-07" db="EMBL/GenBank/DDBJ databases">
        <title>Microlunatus dokdonensis sp. nov. isolated from the rhizospheric soil of the wild plant Elymus tsukushiensis.</title>
        <authorList>
            <person name="Ghim S.-Y."/>
            <person name="Hwang Y.-J."/>
            <person name="Son J.-S."/>
            <person name="Shin J.-H."/>
        </authorList>
    </citation>
    <scope>NUCLEOTIDE SEQUENCE [LARGE SCALE GENOMIC DNA]</scope>
    <source>
        <strain evidence="2 3">KUDC0627</strain>
    </source>
</reference>
<evidence type="ECO:0008006" key="4">
    <source>
        <dbReference type="Google" id="ProtNLM"/>
    </source>
</evidence>
<dbReference type="OrthoDB" id="4775598at2"/>
<sequence length="114" mass="11255">MSDAQTPMSNAAPYAGGVALQEDPGRTLGIVGLVLSIVASWIGLIISVVAFRKSKNAGFRNGLAKAGIIVGCITTALGLIGGVIAIVAAVHLGQTCSDLGPGVHQVGSGVVTCS</sequence>
<keyword evidence="3" id="KW-1185">Reference proteome</keyword>
<evidence type="ECO:0000313" key="2">
    <source>
        <dbReference type="EMBL" id="QDP94853.1"/>
    </source>
</evidence>
<feature type="transmembrane region" description="Helical" evidence="1">
    <location>
        <begin position="63"/>
        <end position="90"/>
    </location>
</feature>
<evidence type="ECO:0000313" key="3">
    <source>
        <dbReference type="Proteomes" id="UP000319263"/>
    </source>
</evidence>
<keyword evidence="1" id="KW-0472">Membrane</keyword>
<dbReference type="RefSeq" id="WP_143984841.1">
    <property type="nucleotide sequence ID" value="NZ_CP041692.1"/>
</dbReference>